<dbReference type="OrthoDB" id="7452180at2"/>
<proteinExistence type="predicted"/>
<feature type="transmembrane region" description="Helical" evidence="1">
    <location>
        <begin position="53"/>
        <end position="72"/>
    </location>
</feature>
<protein>
    <submittedName>
        <fullName evidence="2">Uncharacterized protein</fullName>
    </submittedName>
</protein>
<dbReference type="RefSeq" id="WP_054590567.1">
    <property type="nucleotide sequence ID" value="NZ_CP012701.1"/>
</dbReference>
<evidence type="ECO:0000313" key="3">
    <source>
        <dbReference type="Proteomes" id="UP000058074"/>
    </source>
</evidence>
<evidence type="ECO:0000256" key="1">
    <source>
        <dbReference type="SAM" id="Phobius"/>
    </source>
</evidence>
<gene>
    <name evidence="2" type="ORF">AN936_23555</name>
</gene>
<evidence type="ECO:0000313" key="2">
    <source>
        <dbReference type="EMBL" id="ALH83122.1"/>
    </source>
</evidence>
<keyword evidence="1" id="KW-1133">Transmembrane helix</keyword>
<organism evidence="2 3">
    <name type="scientific">Sphingopyxis macrogoltabida</name>
    <name type="common">Sphingomonas macrogoltabidus</name>
    <dbReference type="NCBI Taxonomy" id="33050"/>
    <lineage>
        <taxon>Bacteria</taxon>
        <taxon>Pseudomonadati</taxon>
        <taxon>Pseudomonadota</taxon>
        <taxon>Alphaproteobacteria</taxon>
        <taxon>Sphingomonadales</taxon>
        <taxon>Sphingomonadaceae</taxon>
        <taxon>Sphingopyxis</taxon>
    </lineage>
</organism>
<dbReference type="EMBL" id="CP012701">
    <property type="protein sequence ID" value="ALH83122.1"/>
    <property type="molecule type" value="Genomic_DNA"/>
</dbReference>
<accession>A0A0N9UI87</accession>
<name>A0A0N9UI87_SPHMC</name>
<keyword evidence="2" id="KW-0614">Plasmid</keyword>
<dbReference type="Proteomes" id="UP000058074">
    <property type="component" value="Plasmid 1"/>
</dbReference>
<geneLocation type="plasmid" evidence="2 3">
    <name>1</name>
</geneLocation>
<keyword evidence="1" id="KW-0812">Transmembrane</keyword>
<dbReference type="AlphaFoldDB" id="A0A0N9UI87"/>
<keyword evidence="1" id="KW-0472">Membrane</keyword>
<reference evidence="2 3" key="1">
    <citation type="journal article" date="2015" name="Genome Announc.">
        <title>Complete Genome Sequence of Polypropylene Glycol- and Polyethylene Glycol-Degrading Sphingopyxis macrogoltabida Strain EY-1.</title>
        <authorList>
            <person name="Ohtsubo Y."/>
            <person name="Nagata Y."/>
            <person name="Numata M."/>
            <person name="Tsuchikane K."/>
            <person name="Hosoyama A."/>
            <person name="Yamazoe A."/>
            <person name="Tsuda M."/>
            <person name="Fujita N."/>
            <person name="Kawai F."/>
        </authorList>
    </citation>
    <scope>NUCLEOTIDE SEQUENCE [LARGE SCALE GENOMIC DNA]</scope>
    <source>
        <strain evidence="2 3">EY-1</strain>
        <plasmid evidence="2">1</plasmid>
    </source>
</reference>
<sequence length="74" mass="7854">MDDFNNRSNMDPITYAVMTGDTSRGASVSDLGRTYGSLEDDTKDLTYGGTNTGAGSLLALVLSITFLVVAILSW</sequence>
<dbReference type="PATRIC" id="fig|33050.5.peg.4764"/>
<dbReference type="KEGG" id="smag:AN936_23555"/>